<protein>
    <recommendedName>
        <fullName evidence="3">Fibronectin type-II domain-containing protein</fullName>
    </recommendedName>
</protein>
<feature type="domain" description="Fibronectin type-II" evidence="3">
    <location>
        <begin position="318"/>
        <end position="352"/>
    </location>
</feature>
<proteinExistence type="predicted"/>
<gene>
    <name evidence="4" type="ORF">MNOR_LOCUS30183</name>
</gene>
<feature type="non-terminal residue" evidence="4">
    <location>
        <position position="1"/>
    </location>
</feature>
<dbReference type="InterPro" id="IPR000562">
    <property type="entry name" value="FN_type2_dom"/>
</dbReference>
<dbReference type="Gene3D" id="2.10.10.10">
    <property type="entry name" value="Fibronectin, type II, collagen-binding"/>
    <property type="match status" value="3"/>
</dbReference>
<reference evidence="4 5" key="1">
    <citation type="submission" date="2024-05" db="EMBL/GenBank/DDBJ databases">
        <authorList>
            <person name="Wallberg A."/>
        </authorList>
    </citation>
    <scope>NUCLEOTIDE SEQUENCE [LARGE SCALE GENOMIC DNA]</scope>
</reference>
<dbReference type="AlphaFoldDB" id="A0AAV2RZ84"/>
<evidence type="ECO:0000256" key="2">
    <source>
        <dbReference type="ARBA" id="ARBA00023157"/>
    </source>
</evidence>
<evidence type="ECO:0000313" key="5">
    <source>
        <dbReference type="Proteomes" id="UP001497623"/>
    </source>
</evidence>
<dbReference type="SUPFAM" id="SSF57440">
    <property type="entry name" value="Kringle-like"/>
    <property type="match status" value="3"/>
</dbReference>
<sequence length="366" mass="41905">GYWQTRITQNGKVCNFPLRFQGKQYYSCIDAEFTEHWCGNKDTCIPDYYHGLGIRSLILTGLWPLGAAGKTQPTLIGSVREVISVKNTICHFPFKYKGNVHYKCICEDFDVPWCPTEVDHDGIPMNKIPCSSDWDPFEIKWLVQRRYAESMGRQSSEVGMWCKSSCLEESGKRPYCQLEIDGRSNAKVWDYCLLPCGTTQEHKIYIDMLIAKEGSNINQKALGLYGGEYQVYAVTGELCWPSLRNLDCQDSKQTIPQMVVCFKEDENTEEYICATQVSTSYAPIKTAKCPKYWEFWGQYLSTIPMEYSPVMGHFHIIHTTCNKECVFPFIHNGHAYTSCVDEISWCATAVNEKGEVTEKGDCHPRF</sequence>
<feature type="domain" description="Fibronectin type-II" evidence="3">
    <location>
        <begin position="83"/>
        <end position="122"/>
    </location>
</feature>
<name>A0AAV2RZ84_MEGNR</name>
<keyword evidence="1" id="KW-0677">Repeat</keyword>
<keyword evidence="5" id="KW-1185">Reference proteome</keyword>
<keyword evidence="2" id="KW-1015">Disulfide bond</keyword>
<organism evidence="4 5">
    <name type="scientific">Meganyctiphanes norvegica</name>
    <name type="common">Northern krill</name>
    <name type="synonym">Thysanopoda norvegica</name>
    <dbReference type="NCBI Taxonomy" id="48144"/>
    <lineage>
        <taxon>Eukaryota</taxon>
        <taxon>Metazoa</taxon>
        <taxon>Ecdysozoa</taxon>
        <taxon>Arthropoda</taxon>
        <taxon>Crustacea</taxon>
        <taxon>Multicrustacea</taxon>
        <taxon>Malacostraca</taxon>
        <taxon>Eumalacostraca</taxon>
        <taxon>Eucarida</taxon>
        <taxon>Euphausiacea</taxon>
        <taxon>Euphausiidae</taxon>
        <taxon>Meganyctiphanes</taxon>
    </lineage>
</organism>
<dbReference type="InterPro" id="IPR036943">
    <property type="entry name" value="FN_type2_sf"/>
</dbReference>
<dbReference type="EMBL" id="CAXKWB010036400">
    <property type="protein sequence ID" value="CAL4148117.1"/>
    <property type="molecule type" value="Genomic_DNA"/>
</dbReference>
<evidence type="ECO:0000259" key="3">
    <source>
        <dbReference type="SMART" id="SM00059"/>
    </source>
</evidence>
<dbReference type="Pfam" id="PF00040">
    <property type="entry name" value="fn2"/>
    <property type="match status" value="2"/>
</dbReference>
<dbReference type="SMART" id="SM00059">
    <property type="entry name" value="FN2"/>
    <property type="match status" value="2"/>
</dbReference>
<accession>A0AAV2RZ84</accession>
<evidence type="ECO:0000313" key="4">
    <source>
        <dbReference type="EMBL" id="CAL4148117.1"/>
    </source>
</evidence>
<comment type="caution">
    <text evidence="4">The sequence shown here is derived from an EMBL/GenBank/DDBJ whole genome shotgun (WGS) entry which is preliminary data.</text>
</comment>
<feature type="non-terminal residue" evidence="4">
    <location>
        <position position="366"/>
    </location>
</feature>
<dbReference type="Proteomes" id="UP001497623">
    <property type="component" value="Unassembled WGS sequence"/>
</dbReference>
<evidence type="ECO:0000256" key="1">
    <source>
        <dbReference type="ARBA" id="ARBA00022737"/>
    </source>
</evidence>
<dbReference type="InterPro" id="IPR013806">
    <property type="entry name" value="Kringle-like"/>
</dbReference>